<organism evidence="3 4">
    <name type="scientific">Nocardioides antri</name>
    <dbReference type="NCBI Taxonomy" id="2607659"/>
    <lineage>
        <taxon>Bacteria</taxon>
        <taxon>Bacillati</taxon>
        <taxon>Actinomycetota</taxon>
        <taxon>Actinomycetes</taxon>
        <taxon>Propionibacteriales</taxon>
        <taxon>Nocardioidaceae</taxon>
        <taxon>Nocardioides</taxon>
    </lineage>
</organism>
<dbReference type="Proteomes" id="UP000324351">
    <property type="component" value="Unassembled WGS sequence"/>
</dbReference>
<dbReference type="InterPro" id="IPR025159">
    <property type="entry name" value="AbiEi_N"/>
</dbReference>
<gene>
    <name evidence="3" type="ORF">F0U47_14765</name>
</gene>
<evidence type="ECO:0000259" key="2">
    <source>
        <dbReference type="Pfam" id="PF13338"/>
    </source>
</evidence>
<sequence length="353" mass="39870">MNLHGSIAPGSVHRRLASHSGPQAPVNSPLRDGGGPHIVAVDPLRFLTSEHGFFTRQEAREAGYDDRAVARMVRSRTWVRFRRGYYAFADEWEGLDEVGRHRVRSSAVLRSLGDVVALSHVSGSVRHDIEVWGAPLDRVHVTRLDGGPGRIEGDVVHHEGLTVDNDVMVVAGERVLPPARCALEAGSRLSNEPALCLFDAGLRNRKFDHEELAAQFRLMQHWPFMRHLHIPVRMADGRSGSVGESRGRWTFRIVGLPAPVLQYEVRDRHGILIGIVDWWWPQLNLMGEFDGRIKYGRLLKPGQNPGDAVFEEKKREDELREVTGAAMLRLTWADYERPIEIRRRVERLARLAG</sequence>
<keyword evidence="4" id="KW-1185">Reference proteome</keyword>
<name>A0A5B1M232_9ACTN</name>
<dbReference type="Pfam" id="PF13338">
    <property type="entry name" value="AbiEi_4"/>
    <property type="match status" value="1"/>
</dbReference>
<reference evidence="3 4" key="1">
    <citation type="submission" date="2019-09" db="EMBL/GenBank/DDBJ databases">
        <title>Nocardioides panacisoli sp. nov., isolated from the soil of a ginseng field.</title>
        <authorList>
            <person name="Cho C."/>
        </authorList>
    </citation>
    <scope>NUCLEOTIDE SEQUENCE [LARGE SCALE GENOMIC DNA]</scope>
    <source>
        <strain evidence="3 4">BN140041</strain>
    </source>
</reference>
<comment type="caution">
    <text evidence="3">The sequence shown here is derived from an EMBL/GenBank/DDBJ whole genome shotgun (WGS) entry which is preliminary data.</text>
</comment>
<dbReference type="AlphaFoldDB" id="A0A5B1M232"/>
<feature type="domain" description="AbiEi antitoxin N-terminal" evidence="2">
    <location>
        <begin position="46"/>
        <end position="89"/>
    </location>
</feature>
<dbReference type="EMBL" id="VUJW01000009">
    <property type="protein sequence ID" value="KAA1426169.1"/>
    <property type="molecule type" value="Genomic_DNA"/>
</dbReference>
<accession>A0A5B1M232</accession>
<protein>
    <submittedName>
        <fullName evidence="3">Type IV toxin-antitoxin system AbiEi family antitoxin domain-containing protein</fullName>
    </submittedName>
</protein>
<evidence type="ECO:0000313" key="3">
    <source>
        <dbReference type="EMBL" id="KAA1426169.1"/>
    </source>
</evidence>
<evidence type="ECO:0000256" key="1">
    <source>
        <dbReference type="SAM" id="MobiDB-lite"/>
    </source>
</evidence>
<evidence type="ECO:0000313" key="4">
    <source>
        <dbReference type="Proteomes" id="UP000324351"/>
    </source>
</evidence>
<proteinExistence type="predicted"/>
<reference evidence="3 4" key="2">
    <citation type="submission" date="2019-09" db="EMBL/GenBank/DDBJ databases">
        <authorList>
            <person name="Jin C."/>
        </authorList>
    </citation>
    <scope>NUCLEOTIDE SEQUENCE [LARGE SCALE GENOMIC DNA]</scope>
    <source>
        <strain evidence="3 4">BN140041</strain>
    </source>
</reference>
<feature type="region of interest" description="Disordered" evidence="1">
    <location>
        <begin position="13"/>
        <end position="34"/>
    </location>
</feature>